<keyword evidence="3" id="KW-0812">Transmembrane</keyword>
<feature type="disulfide bond" evidence="1">
    <location>
        <begin position="63"/>
        <end position="81"/>
    </location>
</feature>
<dbReference type="PANTHER" id="PTHR47139:SF3">
    <property type="entry name" value="SI:CH73-361P23.3"/>
    <property type="match status" value="1"/>
</dbReference>
<organism evidence="6 7">
    <name type="scientific">Clupea harengus</name>
    <name type="common">Atlantic herring</name>
    <dbReference type="NCBI Taxonomy" id="7950"/>
    <lineage>
        <taxon>Eukaryota</taxon>
        <taxon>Metazoa</taxon>
        <taxon>Chordata</taxon>
        <taxon>Craniata</taxon>
        <taxon>Vertebrata</taxon>
        <taxon>Euteleostomi</taxon>
        <taxon>Actinopterygii</taxon>
        <taxon>Neopterygii</taxon>
        <taxon>Teleostei</taxon>
        <taxon>Clupei</taxon>
        <taxon>Clupeiformes</taxon>
        <taxon>Clupeoidei</taxon>
        <taxon>Clupeidae</taxon>
        <taxon>Clupea</taxon>
    </lineage>
</organism>
<proteinExistence type="predicted"/>
<dbReference type="GO" id="GO:0038023">
    <property type="term" value="F:signaling receptor activity"/>
    <property type="evidence" value="ECO:0007669"/>
    <property type="project" value="TreeGrafter"/>
</dbReference>
<feature type="transmembrane region" description="Helical" evidence="3">
    <location>
        <begin position="219"/>
        <end position="246"/>
    </location>
</feature>
<feature type="compositionally biased region" description="Low complexity" evidence="2">
    <location>
        <begin position="274"/>
        <end position="286"/>
    </location>
</feature>
<evidence type="ECO:0000313" key="6">
    <source>
        <dbReference type="Proteomes" id="UP000515152"/>
    </source>
</evidence>
<dbReference type="OrthoDB" id="9932129at2759"/>
<reference evidence="7" key="1">
    <citation type="submission" date="2025-08" db="UniProtKB">
        <authorList>
            <consortium name="RefSeq"/>
        </authorList>
    </citation>
    <scope>IDENTIFICATION</scope>
</reference>
<dbReference type="SUPFAM" id="SSF57586">
    <property type="entry name" value="TNF receptor-like"/>
    <property type="match status" value="1"/>
</dbReference>
<feature type="disulfide bond" evidence="1">
    <location>
        <begin position="60"/>
        <end position="73"/>
    </location>
</feature>
<keyword evidence="7" id="KW-0675">Receptor</keyword>
<protein>
    <submittedName>
        <fullName evidence="7">Tumor necrosis factor receptor superfamily member 9</fullName>
    </submittedName>
</protein>
<evidence type="ECO:0000256" key="2">
    <source>
        <dbReference type="SAM" id="MobiDB-lite"/>
    </source>
</evidence>
<accession>A0A6P8F373</accession>
<dbReference type="KEGG" id="char:116220457"/>
<dbReference type="Proteomes" id="UP000515152">
    <property type="component" value="Chromosome 5"/>
</dbReference>
<gene>
    <name evidence="7" type="primary">si:ch73-361p23.3</name>
</gene>
<evidence type="ECO:0000256" key="1">
    <source>
        <dbReference type="PROSITE-ProRule" id="PRU00206"/>
    </source>
</evidence>
<dbReference type="PROSITE" id="PS00652">
    <property type="entry name" value="TNFR_NGFR_1"/>
    <property type="match status" value="1"/>
</dbReference>
<dbReference type="SMART" id="SM00208">
    <property type="entry name" value="TNFR"/>
    <property type="match status" value="2"/>
</dbReference>
<keyword evidence="3" id="KW-0472">Membrane</keyword>
<dbReference type="RefSeq" id="XP_031422983.1">
    <property type="nucleotide sequence ID" value="XM_031567123.2"/>
</dbReference>
<feature type="chain" id="PRO_5028214394" evidence="4">
    <location>
        <begin position="27"/>
        <end position="292"/>
    </location>
</feature>
<keyword evidence="4" id="KW-0732">Signal</keyword>
<evidence type="ECO:0000259" key="5">
    <source>
        <dbReference type="PROSITE" id="PS50050"/>
    </source>
</evidence>
<dbReference type="Pfam" id="PF00020">
    <property type="entry name" value="TNFR_c6"/>
    <property type="match status" value="1"/>
</dbReference>
<evidence type="ECO:0000256" key="3">
    <source>
        <dbReference type="SAM" id="Phobius"/>
    </source>
</evidence>
<feature type="disulfide bond" evidence="1">
    <location>
        <begin position="42"/>
        <end position="57"/>
    </location>
</feature>
<feature type="region of interest" description="Disordered" evidence="2">
    <location>
        <begin position="268"/>
        <end position="292"/>
    </location>
</feature>
<dbReference type="Gene3D" id="2.10.50.10">
    <property type="entry name" value="Tumor Necrosis Factor Receptor, subunit A, domain 2"/>
    <property type="match status" value="2"/>
</dbReference>
<name>A0A6P8F373_CLUHA</name>
<keyword evidence="6" id="KW-1185">Reference proteome</keyword>
<feature type="repeat" description="TNFR-Cys" evidence="1">
    <location>
        <begin position="41"/>
        <end position="81"/>
    </location>
</feature>
<sequence>MMLCWGLHLLHALSWLLVMSTQRVTSNCGPGFKKGKSGCDPCPDGEFKSKSSSSSFCTICDNCGEGTTQTSPCTKTSNIICSCREGFTRRHRFACICDKGSGVDSTGKCVKCEDGFFNNGVDEKTTCQKQKDCGPYGVKVPGSATSDVTCYTATEGGPGQTPLVTASSSSPTLKKSTSAITLATAASMNQQLIHRVNSSTLPSWVTTQSKATPAPASHYYNGMVALLITSFFLTILCFTLIFKLAAGLCLNRFKKQIVRADTVCRKPVEESGDKSSSSLVSSTDSSQTFEDV</sequence>
<feature type="domain" description="TNFR-Cys" evidence="5">
    <location>
        <begin position="41"/>
        <end position="81"/>
    </location>
</feature>
<keyword evidence="1" id="KW-1015">Disulfide bond</keyword>
<dbReference type="GO" id="GO:0042127">
    <property type="term" value="P:regulation of cell population proliferation"/>
    <property type="evidence" value="ECO:0007669"/>
    <property type="project" value="TreeGrafter"/>
</dbReference>
<dbReference type="PANTHER" id="PTHR47139">
    <property type="entry name" value="TUMOR NECROSIS FACTOR RECEPTOR SUPERFAMILY MEMBER 9"/>
    <property type="match status" value="1"/>
</dbReference>
<dbReference type="PROSITE" id="PS50050">
    <property type="entry name" value="TNFR_NGFR_2"/>
    <property type="match status" value="1"/>
</dbReference>
<dbReference type="AlphaFoldDB" id="A0A6P8F373"/>
<evidence type="ECO:0000313" key="7">
    <source>
        <dbReference type="RefSeq" id="XP_031422983.1"/>
    </source>
</evidence>
<dbReference type="InterPro" id="IPR001368">
    <property type="entry name" value="TNFR/NGFR_Cys_rich_reg"/>
</dbReference>
<keyword evidence="3" id="KW-1133">Transmembrane helix</keyword>
<dbReference type="GeneID" id="116220457"/>
<feature type="signal peptide" evidence="4">
    <location>
        <begin position="1"/>
        <end position="26"/>
    </location>
</feature>
<evidence type="ECO:0000256" key="4">
    <source>
        <dbReference type="SAM" id="SignalP"/>
    </source>
</evidence>